<evidence type="ECO:0000313" key="2">
    <source>
        <dbReference type="EMBL" id="CAE0361846.1"/>
    </source>
</evidence>
<dbReference type="EMBL" id="HBIJ01003656">
    <property type="protein sequence ID" value="CAE0361846.1"/>
    <property type="molecule type" value="Transcribed_RNA"/>
</dbReference>
<name>A0A7S3JTB0_9STRA</name>
<evidence type="ECO:0000256" key="1">
    <source>
        <dbReference type="SAM" id="MobiDB-lite"/>
    </source>
</evidence>
<dbReference type="AlphaFoldDB" id="A0A7S3JTB0"/>
<organism evidence="2">
    <name type="scientific">Aureoumbra lagunensis</name>
    <dbReference type="NCBI Taxonomy" id="44058"/>
    <lineage>
        <taxon>Eukaryota</taxon>
        <taxon>Sar</taxon>
        <taxon>Stramenopiles</taxon>
        <taxon>Ochrophyta</taxon>
        <taxon>Pelagophyceae</taxon>
        <taxon>Pelagomonadales</taxon>
        <taxon>Aureoumbra</taxon>
    </lineage>
</organism>
<feature type="compositionally biased region" description="Low complexity" evidence="1">
    <location>
        <begin position="486"/>
        <end position="505"/>
    </location>
</feature>
<feature type="region of interest" description="Disordered" evidence="1">
    <location>
        <begin position="478"/>
        <end position="510"/>
    </location>
</feature>
<feature type="region of interest" description="Disordered" evidence="1">
    <location>
        <begin position="532"/>
        <end position="574"/>
    </location>
</feature>
<sequence length="574" mass="64887">MFASSISNPRISELEERFKKGVRVLVNSKGENRGRLGTIKTGTVTLNKREKRYYVTVLLDGDTSRTGIDIQNLLIVDKDTIEDEAVKERVRKRLENKKIVKEQKAAELDALLIKVQTEFGFVYDLKVKVTDGVHDGKQGKLRGTGPFKYNRDIYLFVHFQEEDKTEKIKYKYLEKVDSPNLTEEEQQAAARLEEAKKASVLEKEPVQPGCEVVYPGRYGDGFGLVICKCNEEGTYATTGYHRHESWEVKFPTGRKVVQGNRLAVVGLPKFESYFPHARTNGAAYQVEKVVHHSPPGYPDDAPRPALETLMKGVNTMVMFWYLFRLWCIEFVLTGPGYGPRSHYKQGEKEKLFDDFKNNPGQVHITCKKWLASILSQNIARFVRGRDENVKKSNYQPNFSYLNMIQGICYDAPLVFGPNEKMVLEHTEHIYQCTETGEIVILVRYHLTCPGKLNRAMGRQDALSKKVARYTKNGVHVPRCLRPRETSAAPAPAPGAAVVASGRPAASPAPAPGAAPTYFKLFVKANKRAVEQRAPLSELEANSRSPPKKVQKTLPPLDMETDDDSDFYNSDEDRY</sequence>
<protein>
    <submittedName>
        <fullName evidence="2">Uncharacterized protein</fullName>
    </submittedName>
</protein>
<proteinExistence type="predicted"/>
<feature type="compositionally biased region" description="Acidic residues" evidence="1">
    <location>
        <begin position="558"/>
        <end position="574"/>
    </location>
</feature>
<reference evidence="2" key="1">
    <citation type="submission" date="2021-01" db="EMBL/GenBank/DDBJ databases">
        <authorList>
            <person name="Corre E."/>
            <person name="Pelletier E."/>
            <person name="Niang G."/>
            <person name="Scheremetjew M."/>
            <person name="Finn R."/>
            <person name="Kale V."/>
            <person name="Holt S."/>
            <person name="Cochrane G."/>
            <person name="Meng A."/>
            <person name="Brown T."/>
            <person name="Cohen L."/>
        </authorList>
    </citation>
    <scope>NUCLEOTIDE SEQUENCE</scope>
    <source>
        <strain evidence="2">CCMP1510</strain>
    </source>
</reference>
<gene>
    <name evidence="2" type="ORF">ALAG00032_LOCUS2579</name>
</gene>
<accession>A0A7S3JTB0</accession>